<dbReference type="RefSeq" id="XP_071939025.1">
    <property type="nucleotide sequence ID" value="XM_072082924.1"/>
</dbReference>
<dbReference type="Proteomes" id="UP001652660">
    <property type="component" value="Chromosome 3c"/>
</dbReference>
<feature type="domain" description="Reverse transcriptase zinc-binding" evidence="3">
    <location>
        <begin position="438"/>
        <end position="508"/>
    </location>
</feature>
<evidence type="ECO:0000313" key="4">
    <source>
        <dbReference type="Proteomes" id="UP001652660"/>
    </source>
</evidence>
<reference evidence="5" key="1">
    <citation type="submission" date="2025-08" db="UniProtKB">
        <authorList>
            <consortium name="RefSeq"/>
        </authorList>
    </citation>
    <scope>IDENTIFICATION</scope>
    <source>
        <tissue evidence="5">Leaves</tissue>
    </source>
</reference>
<dbReference type="PANTHER" id="PTHR46890:SF28">
    <property type="entry name" value="REVERSE TRANSCRIPTASE DOMAIN-CONTAINING PROTEIN"/>
    <property type="match status" value="1"/>
</dbReference>
<name>A0ABM4X4R1_COFAR</name>
<organism evidence="4 5">
    <name type="scientific">Coffea arabica</name>
    <name type="common">Arabian coffee</name>
    <dbReference type="NCBI Taxonomy" id="13443"/>
    <lineage>
        <taxon>Eukaryota</taxon>
        <taxon>Viridiplantae</taxon>
        <taxon>Streptophyta</taxon>
        <taxon>Embryophyta</taxon>
        <taxon>Tracheophyta</taxon>
        <taxon>Spermatophyta</taxon>
        <taxon>Magnoliopsida</taxon>
        <taxon>eudicotyledons</taxon>
        <taxon>Gunneridae</taxon>
        <taxon>Pentapetalae</taxon>
        <taxon>asterids</taxon>
        <taxon>lamiids</taxon>
        <taxon>Gentianales</taxon>
        <taxon>Rubiaceae</taxon>
        <taxon>Ixoroideae</taxon>
        <taxon>Gardenieae complex</taxon>
        <taxon>Bertiereae - Coffeeae clade</taxon>
        <taxon>Coffeeae</taxon>
        <taxon>Coffea</taxon>
    </lineage>
</organism>
<dbReference type="Gene3D" id="3.30.420.10">
    <property type="entry name" value="Ribonuclease H-like superfamily/Ribonuclease H"/>
    <property type="match status" value="1"/>
</dbReference>
<dbReference type="CDD" id="cd01650">
    <property type="entry name" value="RT_nLTR_like"/>
    <property type="match status" value="1"/>
</dbReference>
<accession>A0ABM4X4R1</accession>
<dbReference type="InterPro" id="IPR052343">
    <property type="entry name" value="Retrotransposon-Effector_Assoc"/>
</dbReference>
<evidence type="ECO:0008006" key="6">
    <source>
        <dbReference type="Google" id="ProtNLM"/>
    </source>
</evidence>
<dbReference type="CDD" id="cd06222">
    <property type="entry name" value="RNase_H_like"/>
    <property type="match status" value="1"/>
</dbReference>
<dbReference type="GeneID" id="140037800"/>
<dbReference type="InterPro" id="IPR026960">
    <property type="entry name" value="RVT-Znf"/>
</dbReference>
<feature type="domain" description="RNase H type-1" evidence="2">
    <location>
        <begin position="604"/>
        <end position="702"/>
    </location>
</feature>
<gene>
    <name evidence="5" type="primary">LOC140037800</name>
</gene>
<feature type="coiled-coil region" evidence="1">
    <location>
        <begin position="60"/>
        <end position="87"/>
    </location>
</feature>
<evidence type="ECO:0000313" key="5">
    <source>
        <dbReference type="RefSeq" id="XP_071939025.1"/>
    </source>
</evidence>
<keyword evidence="1" id="KW-0175">Coiled coil</keyword>
<dbReference type="Pfam" id="PF13966">
    <property type="entry name" value="zf-RVT"/>
    <property type="match status" value="1"/>
</dbReference>
<dbReference type="InterPro" id="IPR012337">
    <property type="entry name" value="RNaseH-like_sf"/>
</dbReference>
<dbReference type="Pfam" id="PF13456">
    <property type="entry name" value="RVT_3"/>
    <property type="match status" value="1"/>
</dbReference>
<dbReference type="InterPro" id="IPR002156">
    <property type="entry name" value="RNaseH_domain"/>
</dbReference>
<dbReference type="SUPFAM" id="SSF53098">
    <property type="entry name" value="Ribonuclease H-like"/>
    <property type="match status" value="1"/>
</dbReference>
<sequence>MFCGKPRPFRFINAWAEHEEFLGVVRKSWEQECTGLPLHVLCSKLQRLRKCIQPWNRERVGNFTANVREAEAEVARLEQAMEDGGTNEAQVTGTQRAEAVRYFSALFSKEEDSFSSATLGVISRLLSEADNVVLQEVPSIEEVRQVIFEMDENGAAGPNGFTGKFFTSFWDIIGEDVYHAVQSFFCGEELPGRVTATSLVLLAKVARPKDFSEFRPISLCNFVNKIISKLLANRLASVLPKIISENQSGFVWGRLISDNYLLAQELVSSMQEESHRGFQGFHVPRGCPQVSHLGYADDVLIFSSASMKSLKLVKQVLTDYEAVFGQRINARKSCFLVHPTVSPSKRLGIQRGGRIVLLKHVLSAMPTYLLMAASPPKAIFKQLEGTGGLADWLDSMSDHKVTEFVQGGSWDVRRISQWVPLDIVAEIGRMHPPHHSTPSPLFNRIWHPGVPLRVSFFLLRLLQDRLPLDCSVWKLGMQGPSRCSYYPSPEIETTEHLFSDGVLALYVWRFFGAPVGVGWSGSSFCICMAARWEGRQRNKLLRFVHQVVPLMIYWHLWKARNGMKYEGKRIVGAQFHLAISTWKPAVSHRLVKWVRSFHGSLKLNTDGCSKGNPGLSGGGRVLRDGGRMVLAFSCSFGLASSMQAEARTLLFGVKLCLQRGIDTLDVELDSLGIHTEVQQLMGVAHHFPRIFHCYRQANQVADILANSGCQQARDDIYLAASDLPCLARGALFLDRLGVPSLRQVVVREG</sequence>
<evidence type="ECO:0000259" key="3">
    <source>
        <dbReference type="Pfam" id="PF13966"/>
    </source>
</evidence>
<dbReference type="InterPro" id="IPR036397">
    <property type="entry name" value="RNaseH_sf"/>
</dbReference>
<protein>
    <recommendedName>
        <fullName evidence="6">Reverse transcriptase domain-containing protein</fullName>
    </recommendedName>
</protein>
<proteinExistence type="predicted"/>
<dbReference type="PANTHER" id="PTHR46890">
    <property type="entry name" value="NON-LTR RETROLELEMENT REVERSE TRANSCRIPTASE-LIKE PROTEIN-RELATED"/>
    <property type="match status" value="1"/>
</dbReference>
<evidence type="ECO:0000259" key="2">
    <source>
        <dbReference type="Pfam" id="PF13456"/>
    </source>
</evidence>
<evidence type="ECO:0000256" key="1">
    <source>
        <dbReference type="SAM" id="Coils"/>
    </source>
</evidence>
<keyword evidence="4" id="KW-1185">Reference proteome</keyword>
<dbReference type="InterPro" id="IPR044730">
    <property type="entry name" value="RNase_H-like_dom_plant"/>
</dbReference>